<gene>
    <name evidence="1" type="ORF">HFV08_02035</name>
</gene>
<organism evidence="1 2">
    <name type="scientific">Streptomyces physcomitrii</name>
    <dbReference type="NCBI Taxonomy" id="2724184"/>
    <lineage>
        <taxon>Bacteria</taxon>
        <taxon>Bacillati</taxon>
        <taxon>Actinomycetota</taxon>
        <taxon>Actinomycetes</taxon>
        <taxon>Kitasatosporales</taxon>
        <taxon>Streptomycetaceae</taxon>
        <taxon>Streptomyces</taxon>
    </lineage>
</organism>
<dbReference type="EMBL" id="JAAWWP010000001">
    <property type="protein sequence ID" value="NKI40051.1"/>
    <property type="molecule type" value="Genomic_DNA"/>
</dbReference>
<keyword evidence="2" id="KW-1185">Reference proteome</keyword>
<evidence type="ECO:0000313" key="1">
    <source>
        <dbReference type="EMBL" id="NKI40051.1"/>
    </source>
</evidence>
<dbReference type="RefSeq" id="WP_168535173.1">
    <property type="nucleotide sequence ID" value="NZ_JAAWWP010000001.1"/>
</dbReference>
<dbReference type="Proteomes" id="UP000772196">
    <property type="component" value="Unassembled WGS sequence"/>
</dbReference>
<name>A0ABX1GZ02_9ACTN</name>
<evidence type="ECO:0000313" key="2">
    <source>
        <dbReference type="Proteomes" id="UP000772196"/>
    </source>
</evidence>
<proteinExistence type="predicted"/>
<reference evidence="1 2" key="1">
    <citation type="submission" date="2020-04" db="EMBL/GenBank/DDBJ databases">
        <title>Phylogenetic Diversity and Antibacterial Activity against Ralstonia solanacearum of Endophytic Actinomycete Isolated from Moss.</title>
        <authorList>
            <person name="Zhuang X."/>
        </authorList>
    </citation>
    <scope>NUCLEOTIDE SEQUENCE [LARGE SCALE GENOMIC DNA]</scope>
    <source>
        <strain evidence="1 2">LD120</strain>
    </source>
</reference>
<protein>
    <submittedName>
        <fullName evidence="1">Uncharacterized protein</fullName>
    </submittedName>
</protein>
<accession>A0ABX1GZ02</accession>
<comment type="caution">
    <text evidence="1">The sequence shown here is derived from an EMBL/GenBank/DDBJ whole genome shotgun (WGS) entry which is preliminary data.</text>
</comment>
<sequence length="161" mass="17381">MSAPNSPRKLHEIQVGVYADEEGVRGSVDGFAQLLGGRGIPHALQVAGPQETTGPGGMTLAEFYEELPEQWRIEHPGESPGTRAVHEIRVGVLGSREEVDTLREELGSLLCPDPEHPSPCPIPWGSGWSGACPGEDEPEGRAQEALLRQRYRSLLEAARLG</sequence>